<dbReference type="GO" id="GO:0009252">
    <property type="term" value="P:peptidoglycan biosynthetic process"/>
    <property type="evidence" value="ECO:0007669"/>
    <property type="project" value="UniProtKB-KW"/>
</dbReference>
<keyword evidence="2" id="KW-0732">Signal</keyword>
<proteinExistence type="inferred from homology"/>
<dbReference type="PANTHER" id="PTHR21581:SF6">
    <property type="entry name" value="TRAFFICKING PROTEIN PARTICLE COMPLEX SUBUNIT 12"/>
    <property type="match status" value="1"/>
</dbReference>
<feature type="domain" description="Peptidase S11 D-alanyl-D-alanine carboxypeptidase A N-terminal" evidence="7">
    <location>
        <begin position="22"/>
        <end position="213"/>
    </location>
</feature>
<reference evidence="8" key="1">
    <citation type="submission" date="2018-05" db="EMBL/GenBank/DDBJ databases">
        <authorList>
            <person name="Lanie J.A."/>
            <person name="Ng W.-L."/>
            <person name="Kazmierczak K.M."/>
            <person name="Andrzejewski T.M."/>
            <person name="Davidsen T.M."/>
            <person name="Wayne K.J."/>
            <person name="Tettelin H."/>
            <person name="Glass J.I."/>
            <person name="Rusch D."/>
            <person name="Podicherti R."/>
            <person name="Tsui H.-C.T."/>
            <person name="Winkler M.E."/>
        </authorList>
    </citation>
    <scope>NUCLEOTIDE SEQUENCE</scope>
</reference>
<dbReference type="PRINTS" id="PR00725">
    <property type="entry name" value="DADACBPTASE1"/>
</dbReference>
<dbReference type="Gene3D" id="3.40.710.10">
    <property type="entry name" value="DD-peptidase/beta-lactamase superfamily"/>
    <property type="match status" value="1"/>
</dbReference>
<protein>
    <recommendedName>
        <fullName evidence="7">Peptidase S11 D-alanyl-D-alanine carboxypeptidase A N-terminal domain-containing protein</fullName>
    </recommendedName>
</protein>
<evidence type="ECO:0000256" key="3">
    <source>
        <dbReference type="ARBA" id="ARBA00022801"/>
    </source>
</evidence>
<feature type="non-terminal residue" evidence="8">
    <location>
        <position position="1"/>
    </location>
</feature>
<dbReference type="InterPro" id="IPR001967">
    <property type="entry name" value="Peptidase_S11_N"/>
</dbReference>
<keyword evidence="3" id="KW-0378">Hydrolase</keyword>
<dbReference type="GO" id="GO:0009002">
    <property type="term" value="F:serine-type D-Ala-D-Ala carboxypeptidase activity"/>
    <property type="evidence" value="ECO:0007669"/>
    <property type="project" value="InterPro"/>
</dbReference>
<comment type="similarity">
    <text evidence="1">Belongs to the peptidase S11 family.</text>
</comment>
<dbReference type="InterPro" id="IPR018044">
    <property type="entry name" value="Peptidase_S11"/>
</dbReference>
<gene>
    <name evidence="8" type="ORF">METZ01_LOCUS497529</name>
</gene>
<accession>A0A383DKA0</accession>
<dbReference type="Pfam" id="PF00768">
    <property type="entry name" value="Peptidase_S11"/>
    <property type="match status" value="1"/>
</dbReference>
<evidence type="ECO:0000256" key="2">
    <source>
        <dbReference type="ARBA" id="ARBA00022729"/>
    </source>
</evidence>
<evidence type="ECO:0000256" key="5">
    <source>
        <dbReference type="ARBA" id="ARBA00022984"/>
    </source>
</evidence>
<evidence type="ECO:0000256" key="4">
    <source>
        <dbReference type="ARBA" id="ARBA00022960"/>
    </source>
</evidence>
<sequence length="215" mass="23632">MVRILLLLLVCAWVEAALAIIPAPPQLAATGYLLVDAKTGKVLVEQNAEQRLPPASLTKIMTSYVAAKELALGTISLEDQVHVSVRAWRMEGSRMFVREGTKVRLEDLIRGIVIQSGNDASVVVAEHVAGSEAAFASIMNQYAVQLGMTGTNYANSTGLPDENHFTTANDLARLSIALISEFPEHYAIYKERYFTYGAPGEEPKRQANRNRLLFR</sequence>
<name>A0A383DKA0_9ZZZZ</name>
<evidence type="ECO:0000256" key="1">
    <source>
        <dbReference type="ARBA" id="ARBA00007164"/>
    </source>
</evidence>
<dbReference type="PANTHER" id="PTHR21581">
    <property type="entry name" value="D-ALANYL-D-ALANINE CARBOXYPEPTIDASE"/>
    <property type="match status" value="1"/>
</dbReference>
<evidence type="ECO:0000259" key="7">
    <source>
        <dbReference type="Pfam" id="PF00768"/>
    </source>
</evidence>
<dbReference type="AlphaFoldDB" id="A0A383DKA0"/>
<keyword evidence="5" id="KW-0573">Peptidoglycan synthesis</keyword>
<dbReference type="InterPro" id="IPR012338">
    <property type="entry name" value="Beta-lactam/transpept-like"/>
</dbReference>
<dbReference type="GO" id="GO:0071555">
    <property type="term" value="P:cell wall organization"/>
    <property type="evidence" value="ECO:0007669"/>
    <property type="project" value="UniProtKB-KW"/>
</dbReference>
<organism evidence="8">
    <name type="scientific">marine metagenome</name>
    <dbReference type="NCBI Taxonomy" id="408172"/>
    <lineage>
        <taxon>unclassified sequences</taxon>
        <taxon>metagenomes</taxon>
        <taxon>ecological metagenomes</taxon>
    </lineage>
</organism>
<dbReference type="EMBL" id="UINC01217882">
    <property type="protein sequence ID" value="SVE44675.1"/>
    <property type="molecule type" value="Genomic_DNA"/>
</dbReference>
<dbReference type="GO" id="GO:0006508">
    <property type="term" value="P:proteolysis"/>
    <property type="evidence" value="ECO:0007669"/>
    <property type="project" value="InterPro"/>
</dbReference>
<evidence type="ECO:0000313" key="8">
    <source>
        <dbReference type="EMBL" id="SVE44675.1"/>
    </source>
</evidence>
<keyword evidence="6" id="KW-0961">Cell wall biogenesis/degradation</keyword>
<evidence type="ECO:0000256" key="6">
    <source>
        <dbReference type="ARBA" id="ARBA00023316"/>
    </source>
</evidence>
<dbReference type="SUPFAM" id="SSF56601">
    <property type="entry name" value="beta-lactamase/transpeptidase-like"/>
    <property type="match status" value="1"/>
</dbReference>
<feature type="non-terminal residue" evidence="8">
    <location>
        <position position="215"/>
    </location>
</feature>
<dbReference type="GO" id="GO:0008360">
    <property type="term" value="P:regulation of cell shape"/>
    <property type="evidence" value="ECO:0007669"/>
    <property type="project" value="UniProtKB-KW"/>
</dbReference>
<keyword evidence="4" id="KW-0133">Cell shape</keyword>